<reference evidence="7" key="1">
    <citation type="submission" date="2016-10" db="EMBL/GenBank/DDBJ databases">
        <authorList>
            <person name="Varghese N."/>
            <person name="Submissions S."/>
        </authorList>
    </citation>
    <scope>NUCLEOTIDE SEQUENCE [LARGE SCALE GENOMIC DNA]</scope>
    <source>
        <strain evidence="7">IBRC-M 10655</strain>
    </source>
</reference>
<evidence type="ECO:0000256" key="2">
    <source>
        <dbReference type="ARBA" id="ARBA00022670"/>
    </source>
</evidence>
<evidence type="ECO:0000256" key="3">
    <source>
        <dbReference type="ARBA" id="ARBA00022801"/>
    </source>
</evidence>
<dbReference type="OrthoDB" id="4872947at2"/>
<dbReference type="InterPro" id="IPR000064">
    <property type="entry name" value="NLP_P60_dom"/>
</dbReference>
<dbReference type="RefSeq" id="WP_091383520.1">
    <property type="nucleotide sequence ID" value="NZ_FNDV01000007.1"/>
</dbReference>
<feature type="domain" description="NlpC/P60" evidence="5">
    <location>
        <begin position="179"/>
        <end position="344"/>
    </location>
</feature>
<dbReference type="PROSITE" id="PS51935">
    <property type="entry name" value="NLPC_P60"/>
    <property type="match status" value="1"/>
</dbReference>
<evidence type="ECO:0000259" key="5">
    <source>
        <dbReference type="PROSITE" id="PS51935"/>
    </source>
</evidence>
<dbReference type="SUPFAM" id="SSF54001">
    <property type="entry name" value="Cysteine proteinases"/>
    <property type="match status" value="1"/>
</dbReference>
<keyword evidence="3" id="KW-0378">Hydrolase</keyword>
<evidence type="ECO:0000256" key="1">
    <source>
        <dbReference type="ARBA" id="ARBA00007074"/>
    </source>
</evidence>
<dbReference type="EMBL" id="FNJB01000017">
    <property type="protein sequence ID" value="SDP85405.1"/>
    <property type="molecule type" value="Genomic_DNA"/>
</dbReference>
<keyword evidence="2" id="KW-0645">Protease</keyword>
<dbReference type="AlphaFoldDB" id="A0A1H0W4K1"/>
<evidence type="ECO:0000256" key="4">
    <source>
        <dbReference type="ARBA" id="ARBA00022807"/>
    </source>
</evidence>
<dbReference type="InterPro" id="IPR038765">
    <property type="entry name" value="Papain-like_cys_pep_sf"/>
</dbReference>
<accession>A0A1H0W4K1</accession>
<dbReference type="Gene3D" id="3.90.1720.10">
    <property type="entry name" value="endopeptidase domain like (from Nostoc punctiforme)"/>
    <property type="match status" value="1"/>
</dbReference>
<name>A0A1H0W4K1_9PSEU</name>
<organism evidence="6 7">
    <name type="scientific">Actinokineospora alba</name>
    <dbReference type="NCBI Taxonomy" id="504798"/>
    <lineage>
        <taxon>Bacteria</taxon>
        <taxon>Bacillati</taxon>
        <taxon>Actinomycetota</taxon>
        <taxon>Actinomycetes</taxon>
        <taxon>Pseudonocardiales</taxon>
        <taxon>Pseudonocardiaceae</taxon>
        <taxon>Actinokineospora</taxon>
    </lineage>
</organism>
<dbReference type="Proteomes" id="UP000199651">
    <property type="component" value="Unassembled WGS sequence"/>
</dbReference>
<keyword evidence="7" id="KW-1185">Reference proteome</keyword>
<dbReference type="GO" id="GO:0006508">
    <property type="term" value="P:proteolysis"/>
    <property type="evidence" value="ECO:0007669"/>
    <property type="project" value="UniProtKB-KW"/>
</dbReference>
<dbReference type="GO" id="GO:0008234">
    <property type="term" value="F:cysteine-type peptidase activity"/>
    <property type="evidence" value="ECO:0007669"/>
    <property type="project" value="UniProtKB-KW"/>
</dbReference>
<dbReference type="STRING" id="504798.SAMN05421871_10791"/>
<proteinExistence type="inferred from homology"/>
<comment type="similarity">
    <text evidence="1">Belongs to the peptidase C40 family.</text>
</comment>
<evidence type="ECO:0000313" key="7">
    <source>
        <dbReference type="Proteomes" id="UP000199651"/>
    </source>
</evidence>
<protein>
    <submittedName>
        <fullName evidence="6">NlpC/P60 family protein</fullName>
    </submittedName>
</protein>
<dbReference type="Pfam" id="PF00877">
    <property type="entry name" value="NLPC_P60"/>
    <property type="match status" value="1"/>
</dbReference>
<evidence type="ECO:0000313" key="6">
    <source>
        <dbReference type="EMBL" id="SDP85405.1"/>
    </source>
</evidence>
<keyword evidence="4" id="KW-0788">Thiol protease</keyword>
<sequence length="344" mass="36960">MTQTAARITRATVFTVTIGLAVWGVFHFAREVGGAADGQASTTLVTDSRGPDPAGALRYERLSGPDRTVVRTAAGAVLATLTDGARTVAITGPRRTFSEPKTTTAAVVTSTWVRLLPTEWRAGEEDAPWFGPWLAKARDEREPDLLAIATQYLDGAPIEHDGKGVRFRGDAAFGPVAASGAGRLERSDFLDYLGVAWTFPDGTKRKPDRTRHGAADCSGFVRLVFGYRGGYPLRGGNDPGPGLPRRAYAMAESGPGVVLVPNTHTTTTEYARLQPGDLVFFESEDGDTQVDHSGIYLGIDTDGHHRFVSSRERANGPTMGDLGGTSLLDDDGHYSRAWRTARRV</sequence>
<gene>
    <name evidence="6" type="ORF">SAMN05192558_11791</name>
</gene>